<evidence type="ECO:0000313" key="1">
    <source>
        <dbReference type="EMBL" id="PIU33377.1"/>
    </source>
</evidence>
<dbReference type="EMBL" id="PEXA01000011">
    <property type="protein sequence ID" value="PIU33377.1"/>
    <property type="molecule type" value="Genomic_DNA"/>
</dbReference>
<evidence type="ECO:0008006" key="3">
    <source>
        <dbReference type="Google" id="ProtNLM"/>
    </source>
</evidence>
<accession>A0A2M6YQG7</accession>
<dbReference type="AlphaFoldDB" id="A0A2M6YQG7"/>
<organism evidence="1 2">
    <name type="scientific">Candidatus Shapirobacteria bacterium CG07_land_8_20_14_0_80_39_12</name>
    <dbReference type="NCBI Taxonomy" id="1974480"/>
    <lineage>
        <taxon>Bacteria</taxon>
        <taxon>Candidatus Shapironibacteriota</taxon>
    </lineage>
</organism>
<dbReference type="Proteomes" id="UP000229559">
    <property type="component" value="Unassembled WGS sequence"/>
</dbReference>
<evidence type="ECO:0000313" key="2">
    <source>
        <dbReference type="Proteomes" id="UP000229559"/>
    </source>
</evidence>
<proteinExistence type="predicted"/>
<comment type="caution">
    <text evidence="1">The sequence shown here is derived from an EMBL/GenBank/DDBJ whole genome shotgun (WGS) entry which is preliminary data.</text>
</comment>
<protein>
    <recommendedName>
        <fullName evidence="3">Polymerase nucleotidyl transferase domain-containing protein</fullName>
    </recommendedName>
</protein>
<sequence>MNKIQTAILRTLVYADVFAYPLTLKELHRFLIGEKTDSQSLKKALKTLKKISSKGDYLFLKNKEKNIYLRRKRKKWSQGKWLLARKVATWLKLIPWIKMVVVTGNLAMDNAEQDDDIDLLIITAKKRLWLTRLLTNFLVGIVANRRRPGDQKVKDKICLNMFLDENHLKIPVKEQNLFTAHEVCQLKPLWARNQLYQKFIQENLWSQKFLPNWKP</sequence>
<reference evidence="2" key="1">
    <citation type="submission" date="2017-09" db="EMBL/GenBank/DDBJ databases">
        <title>Depth-based differentiation of microbial function through sediment-hosted aquifers and enrichment of novel symbionts in the deep terrestrial subsurface.</title>
        <authorList>
            <person name="Probst A.J."/>
            <person name="Ladd B."/>
            <person name="Jarett J.K."/>
            <person name="Geller-Mcgrath D.E."/>
            <person name="Sieber C.M.K."/>
            <person name="Emerson J.B."/>
            <person name="Anantharaman K."/>
            <person name="Thomas B.C."/>
            <person name="Malmstrom R."/>
            <person name="Stieglmeier M."/>
            <person name="Klingl A."/>
            <person name="Woyke T."/>
            <person name="Ryan C.M."/>
            <person name="Banfield J.F."/>
        </authorList>
    </citation>
    <scope>NUCLEOTIDE SEQUENCE [LARGE SCALE GENOMIC DNA]</scope>
</reference>
<name>A0A2M6YQG7_9BACT</name>
<gene>
    <name evidence="1" type="ORF">COT04_00350</name>
</gene>